<dbReference type="Pfam" id="PF01979">
    <property type="entry name" value="Amidohydro_1"/>
    <property type="match status" value="1"/>
</dbReference>
<dbReference type="PANTHER" id="PTHR43794:SF11">
    <property type="entry name" value="AMIDOHYDROLASE-RELATED DOMAIN-CONTAINING PROTEIN"/>
    <property type="match status" value="1"/>
</dbReference>
<organism evidence="3">
    <name type="scientific">Pseudogemmatithrix spongiicola</name>
    <dbReference type="NCBI Taxonomy" id="3062599"/>
    <lineage>
        <taxon>Bacteria</taxon>
        <taxon>Pseudomonadati</taxon>
        <taxon>Gemmatimonadota</taxon>
        <taxon>Gemmatimonadia</taxon>
        <taxon>Gemmatimonadales</taxon>
        <taxon>Gemmatimonadaceae</taxon>
        <taxon>Pseudogemmatithrix</taxon>
    </lineage>
</organism>
<dbReference type="InterPro" id="IPR006680">
    <property type="entry name" value="Amidohydro-rel"/>
</dbReference>
<dbReference type="Proteomes" id="UP001229955">
    <property type="component" value="Chromosome"/>
</dbReference>
<evidence type="ECO:0000313" key="4">
    <source>
        <dbReference type="EMBL" id="WKW14115.1"/>
    </source>
</evidence>
<dbReference type="InterPro" id="IPR032466">
    <property type="entry name" value="Metal_Hydrolase"/>
</dbReference>
<dbReference type="GO" id="GO:0016810">
    <property type="term" value="F:hydrolase activity, acting on carbon-nitrogen (but not peptide) bonds"/>
    <property type="evidence" value="ECO:0007669"/>
    <property type="project" value="InterPro"/>
</dbReference>
<dbReference type="EMBL" id="CP130612">
    <property type="protein sequence ID" value="WKW11205.1"/>
    <property type="molecule type" value="Genomic_DNA"/>
</dbReference>
<evidence type="ECO:0000313" key="3">
    <source>
        <dbReference type="EMBL" id="WKW11205.1"/>
    </source>
</evidence>
<dbReference type="SUPFAM" id="SSF51338">
    <property type="entry name" value="Composite domain of metallo-dependent hydrolases"/>
    <property type="match status" value="2"/>
</dbReference>
<evidence type="ECO:0000313" key="5">
    <source>
        <dbReference type="Proteomes" id="UP001229955"/>
    </source>
</evidence>
<feature type="domain" description="Amidohydrolase-related" evidence="2">
    <location>
        <begin position="54"/>
        <end position="383"/>
    </location>
</feature>
<name>A0AA49Q4G0_9BACT</name>
<gene>
    <name evidence="3" type="ORF">Strain138_000440</name>
    <name evidence="4" type="ORF">Strain318_000440</name>
</gene>
<keyword evidence="1" id="KW-0378">Hydrolase</keyword>
<accession>A0AA49Q4G0</accession>
<evidence type="ECO:0000259" key="2">
    <source>
        <dbReference type="Pfam" id="PF01979"/>
    </source>
</evidence>
<dbReference type="InterPro" id="IPR050287">
    <property type="entry name" value="MTA/SAH_deaminase"/>
</dbReference>
<dbReference type="PANTHER" id="PTHR43794">
    <property type="entry name" value="AMINOHYDROLASE SSNA-RELATED"/>
    <property type="match status" value="1"/>
</dbReference>
<keyword evidence="5" id="KW-1185">Reference proteome</keyword>
<protein>
    <submittedName>
        <fullName evidence="3">Amidohydrolase family protein</fullName>
    </submittedName>
</protein>
<reference evidence="3" key="1">
    <citation type="submission" date="2023-07" db="EMBL/GenBank/DDBJ databases">
        <authorList>
            <person name="Haufschild T."/>
            <person name="Kallscheuer N."/>
            <person name="Hammer J."/>
            <person name="Kohn T."/>
            <person name="Kabuu M."/>
            <person name="Jogler M."/>
            <person name="Wohfarth N."/>
            <person name="Heuer A."/>
            <person name="Rohde M."/>
            <person name="van Teeseling M.C.F."/>
            <person name="Jogler C."/>
        </authorList>
    </citation>
    <scope>NUCLEOTIDE SEQUENCE</scope>
    <source>
        <strain evidence="3">Strain 138</strain>
        <strain evidence="4">Strain 318</strain>
    </source>
</reference>
<evidence type="ECO:0000256" key="1">
    <source>
        <dbReference type="ARBA" id="ARBA00022801"/>
    </source>
</evidence>
<dbReference type="AlphaFoldDB" id="A0AA49Q4G0"/>
<dbReference type="Gene3D" id="3.20.20.140">
    <property type="entry name" value="Metal-dependent hydrolases"/>
    <property type="match status" value="1"/>
</dbReference>
<dbReference type="EMBL" id="CP130613">
    <property type="protein sequence ID" value="WKW14115.1"/>
    <property type="molecule type" value="Genomic_DNA"/>
</dbReference>
<sequence length="450" mass="48470">MTARVRWHARWVVPVVSPPIADGTVITEEDRIVWVGERRHAPAAGRDEELGDAILTPGLVNAHTHLDLTVLRGCLVGLSFFDWVRTLTRAIAMLDDDDLLASASQGIAEGLRRGVTTYADTAPNAAAFDAMRAMGVRGICYREVFGPDPKDAEKNLATLADQVAAMRQRATELVQVGVSPHAPYSVSDALYAAVAELARRERLPVAVHIAESEAESRLVTHGDGEFAAFLQRRGIATPPRGKEPLDVIERAALLRPRTLLIHAVQVSDDGIRRIANAGCGVAHCPFSNTTLQEGLAPVHEMLRQGVKVGLGTDSLASNASMDLLKEGWAAAVGQRIVLADEHALSWAKAFRLATLGGAEALGLDEAIGSLEPGKQADLAAFAVSVEREEDVYAALLRDAHLKPARALRTVVAGRELQRDGLVASSNVAHATRVDDASRRLRRWRESQSLN</sequence>
<proteinExistence type="predicted"/>
<dbReference type="KEGG" id="pspc:Strain318_000440"/>
<dbReference type="InterPro" id="IPR011059">
    <property type="entry name" value="Metal-dep_hydrolase_composite"/>
</dbReference>
<dbReference type="RefSeq" id="WP_367886907.1">
    <property type="nucleotide sequence ID" value="NZ_CP130612.1"/>
</dbReference>
<accession>A0AA49Q7I4</accession>
<dbReference type="SUPFAM" id="SSF51556">
    <property type="entry name" value="Metallo-dependent hydrolases"/>
    <property type="match status" value="1"/>
</dbReference>
<dbReference type="Gene3D" id="2.30.40.10">
    <property type="entry name" value="Urease, subunit C, domain 1"/>
    <property type="match status" value="1"/>
</dbReference>